<protein>
    <submittedName>
        <fullName evidence="2">NAD-dependent epimerase/dehydratase family protein</fullName>
    </submittedName>
</protein>
<dbReference type="InterPro" id="IPR001509">
    <property type="entry name" value="Epimerase_deHydtase"/>
</dbReference>
<proteinExistence type="predicted"/>
<evidence type="ECO:0000259" key="1">
    <source>
        <dbReference type="Pfam" id="PF01370"/>
    </source>
</evidence>
<comment type="caution">
    <text evidence="2">The sequence shown here is derived from an EMBL/GenBank/DDBJ whole genome shotgun (WGS) entry which is preliminary data.</text>
</comment>
<dbReference type="EMBL" id="JBHSRD010000002">
    <property type="protein sequence ID" value="MFC6006171.1"/>
    <property type="molecule type" value="Genomic_DNA"/>
</dbReference>
<reference evidence="3" key="1">
    <citation type="journal article" date="2019" name="Int. J. Syst. Evol. Microbiol.">
        <title>The Global Catalogue of Microorganisms (GCM) 10K type strain sequencing project: providing services to taxonomists for standard genome sequencing and annotation.</title>
        <authorList>
            <consortium name="The Broad Institute Genomics Platform"/>
            <consortium name="The Broad Institute Genome Sequencing Center for Infectious Disease"/>
            <person name="Wu L."/>
            <person name="Ma J."/>
        </authorList>
    </citation>
    <scope>NUCLEOTIDE SEQUENCE [LARGE SCALE GENOMIC DNA]</scope>
    <source>
        <strain evidence="3">KACC 14249</strain>
    </source>
</reference>
<evidence type="ECO:0000313" key="2">
    <source>
        <dbReference type="EMBL" id="MFC6006171.1"/>
    </source>
</evidence>
<gene>
    <name evidence="2" type="ORF">ACFQDO_03420</name>
</gene>
<keyword evidence="3" id="KW-1185">Reference proteome</keyword>
<accession>A0ABW1JA83</accession>
<organism evidence="2 3">
    <name type="scientific">Angustibacter luteus</name>
    <dbReference type="NCBI Taxonomy" id="658456"/>
    <lineage>
        <taxon>Bacteria</taxon>
        <taxon>Bacillati</taxon>
        <taxon>Actinomycetota</taxon>
        <taxon>Actinomycetes</taxon>
        <taxon>Kineosporiales</taxon>
        <taxon>Kineosporiaceae</taxon>
    </lineage>
</organism>
<dbReference type="Proteomes" id="UP001596189">
    <property type="component" value="Unassembled WGS sequence"/>
</dbReference>
<dbReference type="SUPFAM" id="SSF51735">
    <property type="entry name" value="NAD(P)-binding Rossmann-fold domains"/>
    <property type="match status" value="1"/>
</dbReference>
<dbReference type="RefSeq" id="WP_345717027.1">
    <property type="nucleotide sequence ID" value="NZ_BAABFP010000005.1"/>
</dbReference>
<feature type="domain" description="NAD-dependent epimerase/dehydratase" evidence="1">
    <location>
        <begin position="32"/>
        <end position="146"/>
    </location>
</feature>
<name>A0ABW1JA83_9ACTN</name>
<dbReference type="Pfam" id="PF01370">
    <property type="entry name" value="Epimerase"/>
    <property type="match status" value="1"/>
</dbReference>
<dbReference type="Gene3D" id="3.40.50.720">
    <property type="entry name" value="NAD(P)-binding Rossmann-like Domain"/>
    <property type="match status" value="1"/>
</dbReference>
<evidence type="ECO:0000313" key="3">
    <source>
        <dbReference type="Proteomes" id="UP001596189"/>
    </source>
</evidence>
<dbReference type="InterPro" id="IPR036291">
    <property type="entry name" value="NAD(P)-bd_dom_sf"/>
</dbReference>
<sequence>MSGTGDALVGWTGFVGGNLSRQHDFAHRYASATAPEMAGHRFDRVVFSAARAEKWRINQDPVTDRAHIEDLKRILSSFRAERLVLVSTVDVYAKPVGVDETTPLPAPGLHPYGAHRFELEEFARSRFDNVLVVRLPGLFGPGIKKNVIFDLLTGNNLSAIDHRGSFQYYDLRRLWADIGVALDAGFPLVNFATEPVTTGKVAQECFDLDFRNEPPGSSPGTYDVRSVHADAFGGHGGYLQSADQVLADLRSFVLDERSR</sequence>